<evidence type="ECO:0000259" key="1">
    <source>
        <dbReference type="PROSITE" id="PS50943"/>
    </source>
</evidence>
<dbReference type="Pfam" id="PF21259">
    <property type="entry name" value="Rgg_C"/>
    <property type="match status" value="1"/>
</dbReference>
<sequence>MKTYGTTIRKIRLHKGYSQKEIYTGVISKAYAIEFEKGHHDMTVSLFMEVLHRLNLDFSELDYIHNGYLNVPLSENYHLFELAANAGDIQHLKRQLTTLEDARSIGDHLLKAQVNLTIIRLENEGKITPNLFPQEDVMLITRYLLNLDSWTLDELSLFGNCCLYFPFETRQLLMESATASLSKYEGYHLYDDLMSGLLINFISGALKEHQLKATTVYLSLLEKISRNPLKAFQREIYLFFKGILSILSGDQKTGEAECRSIIRHYKRLGYELQYANMTDYLADILEEMRSD</sequence>
<evidence type="ECO:0000313" key="2">
    <source>
        <dbReference type="EMBL" id="MBP1043736.1"/>
    </source>
</evidence>
<dbReference type="InterPro" id="IPR001387">
    <property type="entry name" value="Cro/C1-type_HTH"/>
</dbReference>
<accession>A0A940SXV7</accession>
<dbReference type="EMBL" id="JAEEGA010000018">
    <property type="protein sequence ID" value="MBP1043736.1"/>
    <property type="molecule type" value="Genomic_DNA"/>
</dbReference>
<dbReference type="CDD" id="cd00093">
    <property type="entry name" value="HTH_XRE"/>
    <property type="match status" value="1"/>
</dbReference>
<keyword evidence="3" id="KW-1185">Reference proteome</keyword>
<dbReference type="SUPFAM" id="SSF47413">
    <property type="entry name" value="lambda repressor-like DNA-binding domains"/>
    <property type="match status" value="1"/>
</dbReference>
<dbReference type="AlphaFoldDB" id="A0A940SXV7"/>
<organism evidence="2 3">
    <name type="scientific">Vagococcus allomyrinae</name>
    <dbReference type="NCBI Taxonomy" id="2794353"/>
    <lineage>
        <taxon>Bacteria</taxon>
        <taxon>Bacillati</taxon>
        <taxon>Bacillota</taxon>
        <taxon>Bacilli</taxon>
        <taxon>Lactobacillales</taxon>
        <taxon>Enterococcaceae</taxon>
        <taxon>Vagococcus</taxon>
    </lineage>
</organism>
<dbReference type="SMART" id="SM00530">
    <property type="entry name" value="HTH_XRE"/>
    <property type="match status" value="1"/>
</dbReference>
<dbReference type="Gene3D" id="1.25.40.400">
    <property type="match status" value="1"/>
</dbReference>
<comment type="caution">
    <text evidence="2">The sequence shown here is derived from an EMBL/GenBank/DDBJ whole genome shotgun (WGS) entry which is preliminary data.</text>
</comment>
<evidence type="ECO:0000313" key="3">
    <source>
        <dbReference type="Proteomes" id="UP000674938"/>
    </source>
</evidence>
<name>A0A940SXV7_9ENTE</name>
<reference evidence="2" key="1">
    <citation type="submission" date="2020-12" db="EMBL/GenBank/DDBJ databases">
        <title>Vagococcus allomyrinae sp. nov. and Enterococcus lavae sp. nov., isolated from the larvae of Allomyrina dichotoma.</title>
        <authorList>
            <person name="Lee S.D."/>
        </authorList>
    </citation>
    <scope>NUCLEOTIDE SEQUENCE</scope>
    <source>
        <strain evidence="2">BWB3-3</strain>
    </source>
</reference>
<proteinExistence type="predicted"/>
<dbReference type="GO" id="GO:0003677">
    <property type="term" value="F:DNA binding"/>
    <property type="evidence" value="ECO:0007669"/>
    <property type="project" value="InterPro"/>
</dbReference>
<dbReference type="InterPro" id="IPR010982">
    <property type="entry name" value="Lambda_DNA-bd_dom_sf"/>
</dbReference>
<dbReference type="Proteomes" id="UP000674938">
    <property type="component" value="Unassembled WGS sequence"/>
</dbReference>
<feature type="domain" description="HTH cro/C1-type" evidence="1">
    <location>
        <begin position="8"/>
        <end position="61"/>
    </location>
</feature>
<dbReference type="PANTHER" id="PTHR37038:SF12">
    <property type="entry name" value="TRANSCRIPTIONAL REGULATOR"/>
    <property type="match status" value="1"/>
</dbReference>
<dbReference type="PANTHER" id="PTHR37038">
    <property type="entry name" value="TRANSCRIPTIONAL REGULATOR-RELATED"/>
    <property type="match status" value="1"/>
</dbReference>
<protein>
    <recommendedName>
        <fullName evidence="1">HTH cro/C1-type domain-containing protein</fullName>
    </recommendedName>
</protein>
<dbReference type="PROSITE" id="PS50943">
    <property type="entry name" value="HTH_CROC1"/>
    <property type="match status" value="1"/>
</dbReference>
<dbReference type="Gene3D" id="1.10.260.40">
    <property type="entry name" value="lambda repressor-like DNA-binding domains"/>
    <property type="match status" value="1"/>
</dbReference>
<gene>
    <name evidence="2" type="ORF">I6N95_22155</name>
</gene>
<dbReference type="NCBIfam" id="TIGR01716">
    <property type="entry name" value="RGG_Cterm"/>
    <property type="match status" value="1"/>
</dbReference>
<dbReference type="RefSeq" id="WP_209531545.1">
    <property type="nucleotide sequence ID" value="NZ_JAEEGA010000018.1"/>
</dbReference>
<dbReference type="InterPro" id="IPR010057">
    <property type="entry name" value="Transcription_activator_Rgg_C"/>
</dbReference>
<dbReference type="InterPro" id="IPR053163">
    <property type="entry name" value="HTH-type_regulator_Rgg"/>
</dbReference>